<proteinExistence type="predicted"/>
<keyword evidence="3" id="KW-1185">Reference proteome</keyword>
<protein>
    <submittedName>
        <fullName evidence="2">Uncharacterized protein</fullName>
    </submittedName>
</protein>
<organism evidence="2 3">
    <name type="scientific">Chromobacterium violaceum (strain ATCC 12472 / DSM 30191 / JCM 1249 / CCUG 213 / NBRC 12614 / NCIMB 9131 / NCTC 9757 / MK)</name>
    <dbReference type="NCBI Taxonomy" id="243365"/>
    <lineage>
        <taxon>Bacteria</taxon>
        <taxon>Pseudomonadati</taxon>
        <taxon>Pseudomonadota</taxon>
        <taxon>Betaproteobacteria</taxon>
        <taxon>Neisseriales</taxon>
        <taxon>Chromobacteriaceae</taxon>
        <taxon>Chromobacterium</taxon>
    </lineage>
</organism>
<name>Q7P090_CHRVO</name>
<dbReference type="HOGENOM" id="CLU_1902965_0_0_4"/>
<reference evidence="2 3" key="1">
    <citation type="journal article" date="2003" name="Proc. Natl. Acad. Sci. U.S.A.">
        <title>The complete genome sequence of Chromobacterium violaceum reveals remarkable and exploitable bacterial adaptability.</title>
        <authorList>
            <person name="Vasconcelos A.T.R."/>
            <person name="de Almeida D.F."/>
            <person name="Almeida F.C."/>
            <person name="de Almeida L.G.P."/>
            <person name="de Almeida R."/>
            <person name="Goncalves J.A.A."/>
            <person name="Andrade E.M."/>
            <person name="Antonio R.V."/>
            <person name="Araripe J."/>
            <person name="de Araujo M.F.F."/>
            <person name="Filho S.A."/>
            <person name="Azevedo V."/>
            <person name="Batista A.J."/>
            <person name="Bataus L.A.M."/>
            <person name="Batista J.S."/>
            <person name="Belo A."/>
            <person name="vander Berg C."/>
            <person name="Blamey J."/>
            <person name="Bogo M."/>
            <person name="Bonato S."/>
            <person name="Bordignon J."/>
            <person name="Brito C.A."/>
            <person name="Brocchi M."/>
            <person name="Burity H.A."/>
            <person name="Camargo A.A."/>
            <person name="Cardoso D.D.P."/>
            <person name="Carneiro N.P."/>
            <person name="Carraro D.M."/>
            <person name="Carvalho C.M.B."/>
            <person name="Cascardo J.C.M."/>
            <person name="Cavada B.S."/>
            <person name="Chueire L.M.O."/>
            <person name="Pasa T.B.C."/>
            <person name="Duran N."/>
            <person name="Fagundes N."/>
            <person name="Falcao C.L."/>
            <person name="Fantinatti F."/>
            <person name="Farias I.P."/>
            <person name="Felipe M.S.S."/>
            <person name="Ferrari L.P."/>
            <person name="Ferro J.A."/>
            <person name="Ferro M.I.T."/>
            <person name="Franco G.R."/>
            <person name="Freitas N.S.A."/>
            <person name="Furlan L.R."/>
            <person name="Gazzinelli R.T."/>
            <person name="Gomes E.A."/>
            <person name="Goncalves P.R."/>
            <person name="Grangeiro T.B."/>
            <person name="Grattapaglia D."/>
            <person name="Grisard E.C."/>
            <person name="Guimaraes C.T."/>
            <person name="Hanna E.S."/>
            <person name="Hungria M."/>
            <person name="Jardim S.N."/>
            <person name="Laurino J."/>
            <person name="Leoi L.C.T."/>
            <person name="Fassarella L."/>
            <person name="Lima A."/>
            <person name="Loureiro M.F."/>
            <person name="Lyra M.C.P."/>
            <person name="Macedo M."/>
            <person name="Madeira H.M.F."/>
            <person name="Manfio G.P."/>
            <person name="Maranhao A.Q."/>
            <person name="Martins W.S."/>
            <person name="di Mauro S.M.Z."/>
            <person name="de Medeiros S.R.B."/>
            <person name="Meissner R.D.V."/>
            <person name="Menck C.F.M."/>
            <person name="Moreira M.A.M."/>
            <person name="Nascimento F.F."/>
            <person name="Nicolas M.F."/>
            <person name="Oliveira J.G."/>
            <person name="Oliveira S.C."/>
            <person name="Paixao R.F.C."/>
            <person name="Parente J.A."/>
            <person name="Pedrosa F.O."/>
            <person name="Pena S.J.D."/>
            <person name="Perreira J.O."/>
            <person name="Perreira M."/>
            <person name="Pinto L.S.R.C."/>
            <person name="Pinto L.S."/>
            <person name="Porto J.I.R."/>
            <person name="Potrich D.P."/>
            <person name="Neto C.E.R."/>
            <person name="Reis A.M.M."/>
            <person name="Rigo L.U."/>
            <person name="Rondinelli E."/>
            <person name="dos Santos E.B.P."/>
            <person name="Santos F.R."/>
            <person name="Schneider M.P.C."/>
            <person name="Seuanez H.N."/>
            <person name="Silva A.M.R."/>
            <person name="da Silva A.L.C."/>
            <person name="Silva D.W."/>
            <person name="Silva R."/>
            <person name="Simoes I.C."/>
            <person name="Simon D."/>
            <person name="Soares C.M.A."/>
            <person name="Soares R.B.A."/>
            <person name="Souza E.M."/>
            <person name="Souza K.R.L."/>
            <person name="Souza R.C."/>
            <person name="Steffens M.B.R."/>
            <person name="Steindel M."/>
            <person name="Teixeira S.R."/>
            <person name="Urmenyi T."/>
            <person name="Vettore A."/>
            <person name="Wassem R."/>
            <person name="Zaha A."/>
            <person name="Simpson A.J.G."/>
        </authorList>
    </citation>
    <scope>NUCLEOTIDE SEQUENCE [LARGE SCALE GENOMIC DNA]</scope>
    <source>
        <strain evidence="3">ATCC 12472 / DSM 30191 / JCM 1249 / NBRC 12614 / NCIMB 9131 / NCTC 9757</strain>
    </source>
</reference>
<dbReference type="Proteomes" id="UP000001424">
    <property type="component" value="Chromosome"/>
</dbReference>
<evidence type="ECO:0000313" key="3">
    <source>
        <dbReference type="Proteomes" id="UP000001424"/>
    </source>
</evidence>
<dbReference type="EMBL" id="AE016825">
    <property type="protein sequence ID" value="AAQ58354.1"/>
    <property type="molecule type" value="Genomic_DNA"/>
</dbReference>
<dbReference type="KEGG" id="cvi:CV_0678"/>
<sequence length="133" mass="15249">MTRMDDSSWPRRNPSPEKDFSLNILAVSAIERGIPDLATPRIALEPRPTNSHFHPFLSHPQTQQSQTKRDPSGPLCLALLATNWSCHRHDRLYCLVTDFILSDQRKEALLGLFAEYYWQQANNVIVITDFITS</sequence>
<gene>
    <name evidence="2" type="ordered locus">CV_0678</name>
</gene>
<dbReference type="AlphaFoldDB" id="Q7P090"/>
<accession>Q7P090</accession>
<evidence type="ECO:0000256" key="1">
    <source>
        <dbReference type="SAM" id="MobiDB-lite"/>
    </source>
</evidence>
<evidence type="ECO:0000313" key="2">
    <source>
        <dbReference type="EMBL" id="AAQ58354.1"/>
    </source>
</evidence>
<feature type="region of interest" description="Disordered" evidence="1">
    <location>
        <begin position="47"/>
        <end position="71"/>
    </location>
</feature>